<proteinExistence type="inferred from homology"/>
<dbReference type="AlphaFoldDB" id="A0A6V8LZM4"/>
<protein>
    <recommendedName>
        <fullName evidence="4">Integral membrane protein CcmA involved in cell shape determination</fullName>
    </recommendedName>
</protein>
<evidence type="ECO:0008006" key="4">
    <source>
        <dbReference type="Google" id="ProtNLM"/>
    </source>
</evidence>
<gene>
    <name evidence="2" type="ORF">NNJEOMEG_03084</name>
</gene>
<comment type="similarity">
    <text evidence="1">Belongs to the bactofilin family.</text>
</comment>
<dbReference type="EMBL" id="BLTE01000015">
    <property type="protein sequence ID" value="GFK95226.1"/>
    <property type="molecule type" value="Genomic_DNA"/>
</dbReference>
<evidence type="ECO:0000313" key="2">
    <source>
        <dbReference type="EMBL" id="GFK95226.1"/>
    </source>
</evidence>
<organism evidence="2 3">
    <name type="scientific">Fundidesulfovibrio magnetotacticus</name>
    <dbReference type="NCBI Taxonomy" id="2730080"/>
    <lineage>
        <taxon>Bacteria</taxon>
        <taxon>Pseudomonadati</taxon>
        <taxon>Thermodesulfobacteriota</taxon>
        <taxon>Desulfovibrionia</taxon>
        <taxon>Desulfovibrionales</taxon>
        <taxon>Desulfovibrionaceae</taxon>
        <taxon>Fundidesulfovibrio</taxon>
    </lineage>
</organism>
<sequence>MAKDEINAFLGVGTTYRGRLDFTGTVRVDGVFEGEVESEGTLVVGREATVTGQVRVGQLVLGGALSGEVTAAQRVVLHKTARFTGTLVTPALSVEEGAVIEGQVRMTGQAEGA</sequence>
<comment type="caution">
    <text evidence="2">The sequence shown here is derived from an EMBL/GenBank/DDBJ whole genome shotgun (WGS) entry which is preliminary data.</text>
</comment>
<reference evidence="2 3" key="1">
    <citation type="submission" date="2020-04" db="EMBL/GenBank/DDBJ databases">
        <authorList>
            <consortium name="Desulfovibrio sp. FSS-1 genome sequencing consortium"/>
            <person name="Shimoshige H."/>
            <person name="Kobayashi H."/>
            <person name="Maekawa T."/>
        </authorList>
    </citation>
    <scope>NUCLEOTIDE SEQUENCE [LARGE SCALE GENOMIC DNA]</scope>
    <source>
        <strain evidence="2 3">SIID29052-01</strain>
    </source>
</reference>
<keyword evidence="3" id="KW-1185">Reference proteome</keyword>
<dbReference type="RefSeq" id="WP_173086054.1">
    <property type="nucleotide sequence ID" value="NZ_BLTE01000015.1"/>
</dbReference>
<name>A0A6V8LZM4_9BACT</name>
<reference evidence="2 3" key="2">
    <citation type="submission" date="2020-05" db="EMBL/GenBank/DDBJ databases">
        <title>Draft genome sequence of Desulfovibrio sp. strainFSS-1.</title>
        <authorList>
            <person name="Shimoshige H."/>
            <person name="Kobayashi H."/>
            <person name="Maekawa T."/>
        </authorList>
    </citation>
    <scope>NUCLEOTIDE SEQUENCE [LARGE SCALE GENOMIC DNA]</scope>
    <source>
        <strain evidence="2 3">SIID29052-01</strain>
    </source>
</reference>
<evidence type="ECO:0000256" key="1">
    <source>
        <dbReference type="ARBA" id="ARBA00044755"/>
    </source>
</evidence>
<dbReference type="Proteomes" id="UP000494245">
    <property type="component" value="Unassembled WGS sequence"/>
</dbReference>
<accession>A0A6V8LZM4</accession>
<evidence type="ECO:0000313" key="3">
    <source>
        <dbReference type="Proteomes" id="UP000494245"/>
    </source>
</evidence>
<dbReference type="PANTHER" id="PTHR35024:SF4">
    <property type="entry name" value="POLYMER-FORMING CYTOSKELETAL PROTEIN"/>
    <property type="match status" value="1"/>
</dbReference>
<dbReference type="PANTHER" id="PTHR35024">
    <property type="entry name" value="HYPOTHETICAL CYTOSOLIC PROTEIN"/>
    <property type="match status" value="1"/>
</dbReference>
<dbReference type="Pfam" id="PF04519">
    <property type="entry name" value="Bactofilin"/>
    <property type="match status" value="1"/>
</dbReference>
<dbReference type="InterPro" id="IPR007607">
    <property type="entry name" value="BacA/B"/>
</dbReference>